<dbReference type="InterPro" id="IPR019888">
    <property type="entry name" value="Tscrpt_reg_AsnC-like"/>
</dbReference>
<feature type="domain" description="HTH asnC-type" evidence="4">
    <location>
        <begin position="4"/>
        <end position="65"/>
    </location>
</feature>
<dbReference type="OrthoDB" id="9800326at2"/>
<dbReference type="Pfam" id="PF01037">
    <property type="entry name" value="AsnC_trans_reg"/>
    <property type="match status" value="1"/>
</dbReference>
<dbReference type="InterPro" id="IPR036388">
    <property type="entry name" value="WH-like_DNA-bd_sf"/>
</dbReference>
<dbReference type="GO" id="GO:0043200">
    <property type="term" value="P:response to amino acid"/>
    <property type="evidence" value="ECO:0007669"/>
    <property type="project" value="TreeGrafter"/>
</dbReference>
<dbReference type="InterPro" id="IPR036390">
    <property type="entry name" value="WH_DNA-bd_sf"/>
</dbReference>
<dbReference type="GO" id="GO:0005829">
    <property type="term" value="C:cytosol"/>
    <property type="evidence" value="ECO:0007669"/>
    <property type="project" value="TreeGrafter"/>
</dbReference>
<keyword evidence="2" id="KW-0238">DNA-binding</keyword>
<dbReference type="AlphaFoldDB" id="A0A563UGY6"/>
<dbReference type="PANTHER" id="PTHR30154">
    <property type="entry name" value="LEUCINE-RESPONSIVE REGULATORY PROTEIN"/>
    <property type="match status" value="1"/>
</dbReference>
<dbReference type="PANTHER" id="PTHR30154:SF34">
    <property type="entry name" value="TRANSCRIPTIONAL REGULATOR AZLB"/>
    <property type="match status" value="1"/>
</dbReference>
<organism evidence="5 6">
    <name type="scientific">Mucilaginibacter pallidiroseus</name>
    <dbReference type="NCBI Taxonomy" id="2599295"/>
    <lineage>
        <taxon>Bacteria</taxon>
        <taxon>Pseudomonadati</taxon>
        <taxon>Bacteroidota</taxon>
        <taxon>Sphingobacteriia</taxon>
        <taxon>Sphingobacteriales</taxon>
        <taxon>Sphingobacteriaceae</taxon>
        <taxon>Mucilaginibacter</taxon>
    </lineage>
</organism>
<evidence type="ECO:0000256" key="1">
    <source>
        <dbReference type="ARBA" id="ARBA00023015"/>
    </source>
</evidence>
<keyword evidence="3" id="KW-0804">Transcription</keyword>
<evidence type="ECO:0000256" key="3">
    <source>
        <dbReference type="ARBA" id="ARBA00023163"/>
    </source>
</evidence>
<keyword evidence="1" id="KW-0805">Transcription regulation</keyword>
<dbReference type="InterPro" id="IPR019887">
    <property type="entry name" value="Tscrpt_reg_AsnC/Lrp_C"/>
</dbReference>
<evidence type="ECO:0000313" key="6">
    <source>
        <dbReference type="Proteomes" id="UP000320042"/>
    </source>
</evidence>
<dbReference type="InterPro" id="IPR000485">
    <property type="entry name" value="AsnC-type_HTH_dom"/>
</dbReference>
<gene>
    <name evidence="5" type="ORF">FPZ43_06740</name>
</gene>
<dbReference type="PROSITE" id="PS00519">
    <property type="entry name" value="HTH_ASNC_1"/>
    <property type="match status" value="1"/>
</dbReference>
<dbReference type="GO" id="GO:0043565">
    <property type="term" value="F:sequence-specific DNA binding"/>
    <property type="evidence" value="ECO:0007669"/>
    <property type="project" value="InterPro"/>
</dbReference>
<dbReference type="Gene3D" id="3.30.70.920">
    <property type="match status" value="1"/>
</dbReference>
<dbReference type="SMART" id="SM00344">
    <property type="entry name" value="HTH_ASNC"/>
    <property type="match status" value="1"/>
</dbReference>
<dbReference type="SUPFAM" id="SSF46785">
    <property type="entry name" value="Winged helix' DNA-binding domain"/>
    <property type="match status" value="1"/>
</dbReference>
<comment type="caution">
    <text evidence="5">The sequence shown here is derived from an EMBL/GenBank/DDBJ whole genome shotgun (WGS) entry which is preliminary data.</text>
</comment>
<name>A0A563UGY6_9SPHI</name>
<dbReference type="SUPFAM" id="SSF54909">
    <property type="entry name" value="Dimeric alpha+beta barrel"/>
    <property type="match status" value="1"/>
</dbReference>
<evidence type="ECO:0000313" key="5">
    <source>
        <dbReference type="EMBL" id="TWR30627.1"/>
    </source>
</evidence>
<dbReference type="InterPro" id="IPR019885">
    <property type="entry name" value="Tscrpt_reg_HTH_AsnC-type_CS"/>
</dbReference>
<keyword evidence="6" id="KW-1185">Reference proteome</keyword>
<proteinExistence type="predicted"/>
<dbReference type="PRINTS" id="PR00033">
    <property type="entry name" value="HTHASNC"/>
</dbReference>
<dbReference type="Proteomes" id="UP000320042">
    <property type="component" value="Unassembled WGS sequence"/>
</dbReference>
<dbReference type="EMBL" id="VOEJ01000002">
    <property type="protein sequence ID" value="TWR30627.1"/>
    <property type="molecule type" value="Genomic_DNA"/>
</dbReference>
<dbReference type="Gene3D" id="1.10.10.10">
    <property type="entry name" value="Winged helix-like DNA-binding domain superfamily/Winged helix DNA-binding domain"/>
    <property type="match status" value="1"/>
</dbReference>
<accession>A0A563UGY6</accession>
<evidence type="ECO:0000259" key="4">
    <source>
        <dbReference type="PROSITE" id="PS50956"/>
    </source>
</evidence>
<sequence length="164" mass="18587">MEAFDTLDYRILEVLQKNNLTSQRDIGNAIGLSAPAVQRRIVRMRELGMISADMALLNPELLGPLITIIVQVEMETDKVELVNKTKLKFRQTPQVQQCYYVTGEADFMLVVVVHTMKEYETLTHQLFFNNPGIQRFKSSICMDIVKSGLTLPMPDAVVKAVNNK</sequence>
<dbReference type="InterPro" id="IPR011008">
    <property type="entry name" value="Dimeric_a/b-barrel"/>
</dbReference>
<dbReference type="Pfam" id="PF13404">
    <property type="entry name" value="HTH_AsnC-type"/>
    <property type="match status" value="1"/>
</dbReference>
<dbReference type="RefSeq" id="WP_146381085.1">
    <property type="nucleotide sequence ID" value="NZ_VOEJ01000002.1"/>
</dbReference>
<dbReference type="PROSITE" id="PS50956">
    <property type="entry name" value="HTH_ASNC_2"/>
    <property type="match status" value="1"/>
</dbReference>
<evidence type="ECO:0000256" key="2">
    <source>
        <dbReference type="ARBA" id="ARBA00023125"/>
    </source>
</evidence>
<reference evidence="5 6" key="1">
    <citation type="submission" date="2019-07" db="EMBL/GenBank/DDBJ databases">
        <authorList>
            <person name="Kim J."/>
        </authorList>
    </citation>
    <scope>NUCLEOTIDE SEQUENCE [LARGE SCALE GENOMIC DNA]</scope>
    <source>
        <strain evidence="6">dk17</strain>
    </source>
</reference>
<protein>
    <submittedName>
        <fullName evidence="5">Lrp/AsnC family transcriptional regulator</fullName>
    </submittedName>
</protein>